<dbReference type="EMBL" id="MU003698">
    <property type="protein sequence ID" value="KAF2811788.1"/>
    <property type="molecule type" value="Genomic_DNA"/>
</dbReference>
<evidence type="ECO:0000259" key="7">
    <source>
        <dbReference type="Pfam" id="PF20684"/>
    </source>
</evidence>
<dbReference type="PANTHER" id="PTHR33048:SF47">
    <property type="entry name" value="INTEGRAL MEMBRANE PROTEIN-RELATED"/>
    <property type="match status" value="1"/>
</dbReference>
<dbReference type="GeneID" id="54468810"/>
<dbReference type="AlphaFoldDB" id="A0A6A6YT95"/>
<feature type="transmembrane region" description="Helical" evidence="6">
    <location>
        <begin position="71"/>
        <end position="92"/>
    </location>
</feature>
<feature type="transmembrane region" description="Helical" evidence="6">
    <location>
        <begin position="104"/>
        <end position="126"/>
    </location>
</feature>
<evidence type="ECO:0000313" key="9">
    <source>
        <dbReference type="Proteomes" id="UP000504636"/>
    </source>
</evidence>
<feature type="transmembrane region" description="Helical" evidence="6">
    <location>
        <begin position="228"/>
        <end position="250"/>
    </location>
</feature>
<dbReference type="InterPro" id="IPR049326">
    <property type="entry name" value="Rhodopsin_dom_fungi"/>
</dbReference>
<evidence type="ECO:0000313" key="8">
    <source>
        <dbReference type="EMBL" id="KAF2811788.1"/>
    </source>
</evidence>
<reference evidence="10" key="2">
    <citation type="submission" date="2020-04" db="EMBL/GenBank/DDBJ databases">
        <authorList>
            <consortium name="NCBI Genome Project"/>
        </authorList>
    </citation>
    <scope>NUCLEOTIDE SEQUENCE</scope>
    <source>
        <strain evidence="10">CBS 304.34</strain>
    </source>
</reference>
<feature type="domain" description="Rhodopsin" evidence="7">
    <location>
        <begin position="1"/>
        <end position="249"/>
    </location>
</feature>
<dbReference type="GO" id="GO:0016020">
    <property type="term" value="C:membrane"/>
    <property type="evidence" value="ECO:0007669"/>
    <property type="project" value="UniProtKB-SubCell"/>
</dbReference>
<keyword evidence="3 6" id="KW-1133">Transmembrane helix</keyword>
<evidence type="ECO:0000256" key="3">
    <source>
        <dbReference type="ARBA" id="ARBA00022989"/>
    </source>
</evidence>
<keyword evidence="9" id="KW-1185">Reference proteome</keyword>
<sequence length="351" mass="39982">MRLAIRWKIFKRLSLDDYLVVLAWGALLPAEIIWHTRIRSYFDKIDTMPSPPAHVDNYVSDKIKEGPKWHATYHILFGICLWSVKFSFLAFFWKIVDKTHTRGIWWWGVTGITAVTFITFLCLWPWECTGGSVEHLLVYCQDKPQIHIADTMFQVNTAFDFITDSLIISIALRILWPARISWLKKALLLAVFACILLTMAITLLRIVIAPSHQLSQTTDLPWHWHFTWSVIEMSLAISVACLISFHQLYVSAHGQSTHAFRASRSSDGSSLRRLQARFPMLASWRSGETVRASEVARLETTLVPLRGIYVRNEVSVERSGDGEDGGEAVLRAYSLKVDARASVRAGEFEGS</sequence>
<evidence type="ECO:0000256" key="6">
    <source>
        <dbReference type="SAM" id="Phobius"/>
    </source>
</evidence>
<evidence type="ECO:0000256" key="1">
    <source>
        <dbReference type="ARBA" id="ARBA00004141"/>
    </source>
</evidence>
<proteinExistence type="inferred from homology"/>
<feature type="transmembrane region" description="Helical" evidence="6">
    <location>
        <begin position="158"/>
        <end position="176"/>
    </location>
</feature>
<comment type="similarity">
    <text evidence="5">Belongs to the SAT4 family.</text>
</comment>
<dbReference type="OrthoDB" id="444631at2759"/>
<evidence type="ECO:0000256" key="4">
    <source>
        <dbReference type="ARBA" id="ARBA00023136"/>
    </source>
</evidence>
<keyword evidence="4 6" id="KW-0472">Membrane</keyword>
<accession>A0A6A6YT95</accession>
<evidence type="ECO:0000313" key="10">
    <source>
        <dbReference type="RefSeq" id="XP_033578752.1"/>
    </source>
</evidence>
<organism evidence="8">
    <name type="scientific">Mytilinidion resinicola</name>
    <dbReference type="NCBI Taxonomy" id="574789"/>
    <lineage>
        <taxon>Eukaryota</taxon>
        <taxon>Fungi</taxon>
        <taxon>Dikarya</taxon>
        <taxon>Ascomycota</taxon>
        <taxon>Pezizomycotina</taxon>
        <taxon>Dothideomycetes</taxon>
        <taxon>Pleosporomycetidae</taxon>
        <taxon>Mytilinidiales</taxon>
        <taxon>Mytilinidiaceae</taxon>
        <taxon>Mytilinidion</taxon>
    </lineage>
</organism>
<feature type="transmembrane region" description="Helical" evidence="6">
    <location>
        <begin position="15"/>
        <end position="34"/>
    </location>
</feature>
<dbReference type="Pfam" id="PF20684">
    <property type="entry name" value="Fung_rhodopsin"/>
    <property type="match status" value="1"/>
</dbReference>
<dbReference type="RefSeq" id="XP_033578752.1">
    <property type="nucleotide sequence ID" value="XM_033727917.1"/>
</dbReference>
<gene>
    <name evidence="8 10" type="ORF">BDZ99DRAFT_569750</name>
</gene>
<reference evidence="10" key="3">
    <citation type="submission" date="2025-04" db="UniProtKB">
        <authorList>
            <consortium name="RefSeq"/>
        </authorList>
    </citation>
    <scope>IDENTIFICATION</scope>
    <source>
        <strain evidence="10">CBS 304.34</strain>
    </source>
</reference>
<feature type="transmembrane region" description="Helical" evidence="6">
    <location>
        <begin position="188"/>
        <end position="208"/>
    </location>
</feature>
<dbReference type="Proteomes" id="UP000504636">
    <property type="component" value="Unplaced"/>
</dbReference>
<dbReference type="InterPro" id="IPR052337">
    <property type="entry name" value="SAT4-like"/>
</dbReference>
<protein>
    <recommendedName>
        <fullName evidence="7">Rhodopsin domain-containing protein</fullName>
    </recommendedName>
</protein>
<dbReference type="PANTHER" id="PTHR33048">
    <property type="entry name" value="PTH11-LIKE INTEGRAL MEMBRANE PROTEIN (AFU_ORTHOLOGUE AFUA_5G11245)"/>
    <property type="match status" value="1"/>
</dbReference>
<keyword evidence="2 6" id="KW-0812">Transmembrane</keyword>
<reference evidence="8 10" key="1">
    <citation type="journal article" date="2020" name="Stud. Mycol.">
        <title>101 Dothideomycetes genomes: a test case for predicting lifestyles and emergence of pathogens.</title>
        <authorList>
            <person name="Haridas S."/>
            <person name="Albert R."/>
            <person name="Binder M."/>
            <person name="Bloem J."/>
            <person name="Labutti K."/>
            <person name="Salamov A."/>
            <person name="Andreopoulos B."/>
            <person name="Baker S."/>
            <person name="Barry K."/>
            <person name="Bills G."/>
            <person name="Bluhm B."/>
            <person name="Cannon C."/>
            <person name="Castanera R."/>
            <person name="Culley D."/>
            <person name="Daum C."/>
            <person name="Ezra D."/>
            <person name="Gonzalez J."/>
            <person name="Henrissat B."/>
            <person name="Kuo A."/>
            <person name="Liang C."/>
            <person name="Lipzen A."/>
            <person name="Lutzoni F."/>
            <person name="Magnuson J."/>
            <person name="Mondo S."/>
            <person name="Nolan M."/>
            <person name="Ohm R."/>
            <person name="Pangilinan J."/>
            <person name="Park H.-J."/>
            <person name="Ramirez L."/>
            <person name="Alfaro M."/>
            <person name="Sun H."/>
            <person name="Tritt A."/>
            <person name="Yoshinaga Y."/>
            <person name="Zwiers L.-H."/>
            <person name="Turgeon B."/>
            <person name="Goodwin S."/>
            <person name="Spatafora J."/>
            <person name="Crous P."/>
            <person name="Grigoriev I."/>
        </authorList>
    </citation>
    <scope>NUCLEOTIDE SEQUENCE</scope>
    <source>
        <strain evidence="8 10">CBS 304.34</strain>
    </source>
</reference>
<evidence type="ECO:0000256" key="5">
    <source>
        <dbReference type="ARBA" id="ARBA00038359"/>
    </source>
</evidence>
<name>A0A6A6YT95_9PEZI</name>
<evidence type="ECO:0000256" key="2">
    <source>
        <dbReference type="ARBA" id="ARBA00022692"/>
    </source>
</evidence>
<comment type="subcellular location">
    <subcellularLocation>
        <location evidence="1">Membrane</location>
        <topology evidence="1">Multi-pass membrane protein</topology>
    </subcellularLocation>
</comment>